<reference evidence="2 3" key="1">
    <citation type="journal article" date="2018" name="Mol. Plant">
        <title>The genome of Artemisia annua provides insight into the evolution of Asteraceae family and artemisinin biosynthesis.</title>
        <authorList>
            <person name="Shen Q."/>
            <person name="Zhang L."/>
            <person name="Liao Z."/>
            <person name="Wang S."/>
            <person name="Yan T."/>
            <person name="Shi P."/>
            <person name="Liu M."/>
            <person name="Fu X."/>
            <person name="Pan Q."/>
            <person name="Wang Y."/>
            <person name="Lv Z."/>
            <person name="Lu X."/>
            <person name="Zhang F."/>
            <person name="Jiang W."/>
            <person name="Ma Y."/>
            <person name="Chen M."/>
            <person name="Hao X."/>
            <person name="Li L."/>
            <person name="Tang Y."/>
            <person name="Lv G."/>
            <person name="Zhou Y."/>
            <person name="Sun X."/>
            <person name="Brodelius P.E."/>
            <person name="Rose J.K.C."/>
            <person name="Tang K."/>
        </authorList>
    </citation>
    <scope>NUCLEOTIDE SEQUENCE [LARGE SCALE GENOMIC DNA]</scope>
    <source>
        <strain evidence="3">cv. Huhao1</strain>
        <tissue evidence="2">Leaf</tissue>
    </source>
</reference>
<proteinExistence type="predicted"/>
<dbReference type="Proteomes" id="UP000245207">
    <property type="component" value="Unassembled WGS sequence"/>
</dbReference>
<dbReference type="InterPro" id="IPR040256">
    <property type="entry name" value="At4g02000-like"/>
</dbReference>
<gene>
    <name evidence="2" type="ORF">CTI12_AA104880</name>
</gene>
<organism evidence="2 3">
    <name type="scientific">Artemisia annua</name>
    <name type="common">Sweet wormwood</name>
    <dbReference type="NCBI Taxonomy" id="35608"/>
    <lineage>
        <taxon>Eukaryota</taxon>
        <taxon>Viridiplantae</taxon>
        <taxon>Streptophyta</taxon>
        <taxon>Embryophyta</taxon>
        <taxon>Tracheophyta</taxon>
        <taxon>Spermatophyta</taxon>
        <taxon>Magnoliopsida</taxon>
        <taxon>eudicotyledons</taxon>
        <taxon>Gunneridae</taxon>
        <taxon>Pentapetalae</taxon>
        <taxon>asterids</taxon>
        <taxon>campanulids</taxon>
        <taxon>Asterales</taxon>
        <taxon>Asteraceae</taxon>
        <taxon>Asteroideae</taxon>
        <taxon>Anthemideae</taxon>
        <taxon>Artemisiinae</taxon>
        <taxon>Artemisia</taxon>
    </lineage>
</organism>
<comment type="caution">
    <text evidence="2">The sequence shown here is derived from an EMBL/GenBank/DDBJ whole genome shotgun (WGS) entry which is preliminary data.</text>
</comment>
<dbReference type="OrthoDB" id="1939300at2759"/>
<evidence type="ECO:0000256" key="1">
    <source>
        <dbReference type="SAM" id="MobiDB-lite"/>
    </source>
</evidence>
<name>A0A2U1PW84_ARTAN</name>
<dbReference type="PANTHER" id="PTHR31286:SF165">
    <property type="entry name" value="DUF4283 DOMAIN-CONTAINING PROTEIN"/>
    <property type="match status" value="1"/>
</dbReference>
<feature type="region of interest" description="Disordered" evidence="1">
    <location>
        <begin position="80"/>
        <end position="99"/>
    </location>
</feature>
<dbReference type="EMBL" id="PKPP01000662">
    <property type="protein sequence ID" value="PWA90020.1"/>
    <property type="molecule type" value="Genomic_DNA"/>
</dbReference>
<evidence type="ECO:0000313" key="2">
    <source>
        <dbReference type="EMBL" id="PWA90020.1"/>
    </source>
</evidence>
<dbReference type="AlphaFoldDB" id="A0A2U1PW84"/>
<dbReference type="PANTHER" id="PTHR31286">
    <property type="entry name" value="GLYCINE-RICH CELL WALL STRUCTURAL PROTEIN 1.8-LIKE"/>
    <property type="match status" value="1"/>
</dbReference>
<accession>A0A2U1PW84</accession>
<protein>
    <recommendedName>
        <fullName evidence="4">Zinc knuckle CX2CX4HX4C</fullName>
    </recommendedName>
</protein>
<sequence length="99" mass="11629">MDAITTRMCYHCSERFGFARVLVEVSANQECKDEIKVHYYDCERKKVRDKTVKVKYPWKPETCNHCKVFGHNIGQCTKRPRTEAEVEMRKQGKKNDGGE</sequence>
<keyword evidence="3" id="KW-1185">Reference proteome</keyword>
<evidence type="ECO:0008006" key="4">
    <source>
        <dbReference type="Google" id="ProtNLM"/>
    </source>
</evidence>
<evidence type="ECO:0000313" key="3">
    <source>
        <dbReference type="Proteomes" id="UP000245207"/>
    </source>
</evidence>